<sequence>MYFSPDVEERVVEEENYVKYSSGDIRFNVDEQHGGHVMPITIENESSKIYAYADRKSFGFPSNTIIVELWESEPNTLLGKCLVTSEELCDFEKNQVSYREEGGFKYLSESNENLTLSAGDYWVYFISQDKHTWEPWVKVE</sequence>
<gene>
    <name evidence="1" type="ORF">KS407_09350</name>
</gene>
<protein>
    <submittedName>
        <fullName evidence="1">Uncharacterized protein</fullName>
    </submittedName>
</protein>
<name>A0ABS6JSU3_9BACI</name>
<organism evidence="1 2">
    <name type="scientific">Evansella alkalicola</name>
    <dbReference type="NCBI Taxonomy" id="745819"/>
    <lineage>
        <taxon>Bacteria</taxon>
        <taxon>Bacillati</taxon>
        <taxon>Bacillota</taxon>
        <taxon>Bacilli</taxon>
        <taxon>Bacillales</taxon>
        <taxon>Bacillaceae</taxon>
        <taxon>Evansella</taxon>
    </lineage>
</organism>
<comment type="caution">
    <text evidence="1">The sequence shown here is derived from an EMBL/GenBank/DDBJ whole genome shotgun (WGS) entry which is preliminary data.</text>
</comment>
<accession>A0ABS6JSU3</accession>
<reference evidence="1 2" key="1">
    <citation type="submission" date="2021-06" db="EMBL/GenBank/DDBJ databases">
        <title>Bacillus sp. RD4P76, an endophyte from a halophyte.</title>
        <authorList>
            <person name="Sun J.-Q."/>
        </authorList>
    </citation>
    <scope>NUCLEOTIDE SEQUENCE [LARGE SCALE GENOMIC DNA]</scope>
    <source>
        <strain evidence="1 2">JCM 17098</strain>
    </source>
</reference>
<dbReference type="EMBL" id="JAHQCR010000041">
    <property type="protein sequence ID" value="MBU9721646.1"/>
    <property type="molecule type" value="Genomic_DNA"/>
</dbReference>
<evidence type="ECO:0000313" key="2">
    <source>
        <dbReference type="Proteomes" id="UP000790580"/>
    </source>
</evidence>
<dbReference type="RefSeq" id="WP_088073207.1">
    <property type="nucleotide sequence ID" value="NZ_JAHQCR010000041.1"/>
</dbReference>
<keyword evidence="2" id="KW-1185">Reference proteome</keyword>
<dbReference type="Proteomes" id="UP000790580">
    <property type="component" value="Unassembled WGS sequence"/>
</dbReference>
<proteinExistence type="predicted"/>
<evidence type="ECO:0000313" key="1">
    <source>
        <dbReference type="EMBL" id="MBU9721646.1"/>
    </source>
</evidence>